<gene>
    <name evidence="1" type="primary">DIVL</name>
</gene>
<dbReference type="AlphaFoldDB" id="F1DIA3"/>
<feature type="non-terminal residue" evidence="1">
    <location>
        <position position="1"/>
    </location>
</feature>
<name>F1DIA3_PLALA</name>
<proteinExistence type="predicted"/>
<sequence>KTVDDVINQYKKLEADVSDIEAGLVPIPGSLESPFRLESHDHRAFDVSRKERNDCH</sequence>
<organism evidence="1">
    <name type="scientific">Plantago lanceolata</name>
    <name type="common">English plantain</name>
    <name type="synonym">Ribwort plantain</name>
    <dbReference type="NCBI Taxonomy" id="39414"/>
    <lineage>
        <taxon>Eukaryota</taxon>
        <taxon>Viridiplantae</taxon>
        <taxon>Streptophyta</taxon>
        <taxon>Embryophyta</taxon>
        <taxon>Tracheophyta</taxon>
        <taxon>Spermatophyta</taxon>
        <taxon>Magnoliopsida</taxon>
        <taxon>eudicotyledons</taxon>
        <taxon>Gunneridae</taxon>
        <taxon>Pentapetalae</taxon>
        <taxon>asterids</taxon>
        <taxon>lamiids</taxon>
        <taxon>Lamiales</taxon>
        <taxon>Plantaginaceae</taxon>
        <taxon>Plantagineae</taxon>
        <taxon>Plantago</taxon>
    </lineage>
</organism>
<dbReference type="EMBL" id="HQ853616">
    <property type="protein sequence ID" value="ADX59509.1"/>
    <property type="molecule type" value="Genomic_DNA"/>
</dbReference>
<reference evidence="1" key="1">
    <citation type="journal article" date="2011" name="Proc. Natl. Acad. Sci. U.S.A.">
        <title>Gradual disintegration of the floral symmetry gene network is implicated in the evolution of a wind-pollination syndrome.</title>
        <authorList>
            <person name="Preston J.C."/>
            <person name="Martinez C.C."/>
            <person name="Hileman L.C."/>
        </authorList>
    </citation>
    <scope>NUCLEOTIDE SEQUENCE</scope>
</reference>
<protein>
    <submittedName>
        <fullName evidence="1">DIVARICATA-like protein</fullName>
    </submittedName>
</protein>
<feature type="non-terminal residue" evidence="1">
    <location>
        <position position="56"/>
    </location>
</feature>
<evidence type="ECO:0000313" key="1">
    <source>
        <dbReference type="EMBL" id="ADX59509.1"/>
    </source>
</evidence>
<accession>F1DIA3</accession>